<accession>A0AC61D9D5</accession>
<sequence length="234" mass="27078">MYALTQLLFPTKCTLCETILENEEESTLCSRCYPLVLREHVCKRCGRPYALDACHCAYCSKEDLEEKPPIRALFLYDGVARQAVLRWKYKGLRKYARDYAELFVHDLGWFVDKEIDALIPVPLAPHRLRKRGFNQALDLCKELSKLTTIPTKDILRRIKNTKPQSDCDREERLKQLYKSMAINSQNDVLGLRNIVLVDDIYTTGTTIKECVRALTDKKDNNIEKIYVLIVCIGV</sequence>
<dbReference type="EMBL" id="PEDL01000017">
    <property type="protein sequence ID" value="PHV69839.1"/>
    <property type="molecule type" value="Genomic_DNA"/>
</dbReference>
<evidence type="ECO:0000313" key="2">
    <source>
        <dbReference type="Proteomes" id="UP000224460"/>
    </source>
</evidence>
<reference evidence="1" key="1">
    <citation type="submission" date="2017-10" db="EMBL/GenBank/DDBJ databases">
        <title>Genome sequence of cellulolytic Lachnospiraceae bacterium XHS1971 isolated from hotspring sediment.</title>
        <authorList>
            <person name="Vasudevan G."/>
            <person name="Joshi A.J."/>
            <person name="Hivarkar S."/>
            <person name="Lanjekar V.B."/>
            <person name="Dhakephalkar P.K."/>
            <person name="Dagar S."/>
        </authorList>
    </citation>
    <scope>NUCLEOTIDE SEQUENCE</scope>
    <source>
        <strain evidence="1">XHS1971</strain>
    </source>
</reference>
<evidence type="ECO:0000313" key="1">
    <source>
        <dbReference type="EMBL" id="PHV69839.1"/>
    </source>
</evidence>
<comment type="caution">
    <text evidence="1">The sequence shown here is derived from an EMBL/GenBank/DDBJ whole genome shotgun (WGS) entry which is preliminary data.</text>
</comment>
<name>A0AC61D9D5_9FIRM</name>
<gene>
    <name evidence="1" type="ORF">CS063_13450</name>
</gene>
<protein>
    <submittedName>
        <fullName evidence="1">Uncharacterized protein</fullName>
    </submittedName>
</protein>
<proteinExistence type="predicted"/>
<keyword evidence="2" id="KW-1185">Reference proteome</keyword>
<organism evidence="1 2">
    <name type="scientific">Sporanaerobium hydrogeniformans</name>
    <dbReference type="NCBI Taxonomy" id="3072179"/>
    <lineage>
        <taxon>Bacteria</taxon>
        <taxon>Bacillati</taxon>
        <taxon>Bacillota</taxon>
        <taxon>Clostridia</taxon>
        <taxon>Lachnospirales</taxon>
        <taxon>Lachnospiraceae</taxon>
        <taxon>Sporanaerobium</taxon>
    </lineage>
</organism>
<dbReference type="Proteomes" id="UP000224460">
    <property type="component" value="Unassembled WGS sequence"/>
</dbReference>